<sequence length="618" mass="70472">MLLRLFQVQNRRASDGMKLLIKELKEELALLDQHILLDFEALVAPNPMDYRGLKETAKLSVLIDGEPTEIIVGFPDTFPHALPSFFYKEGFFGSFPHLEEDGLICFTRNESLILDSRYPASILINCLEKVIDLMEKGLYGENKEDYLLEFEAYWRNGAEMKIYSCIDTQNQTVRHLDLWLKEIGGNYSIFASEENENLSFAIENIFQTDRTGSVNCRCIYFPLEKNTFFMPPIKDTEWSHATIKQNIMGNLSSENQKVFRSLVQKKSKKFNTKFDFVIIGLPTSNGNVVLFSYAFYDNEFSIKGSAKKIPFHPFILRCKNLKKIKATISRWHPSHMLNRTGGNTTLMNKHVLIVGAGSIGSEIAVRFAKAGVEKISLVDHDIMELENVHRHALGSNRVFQLSEGRGLLHQFKVHALAEEIQQKYPFTTVKEYAKNFSDCLKEELFDWSKVDLVVVSIGMPNQEMQINRHMLRLQDSPPVLYTWVEPLGIGGHVLVTANQVKQGCYQCLFKPEEDDPIYNRSAFAEPFQEFSKAVTGCGSVFTPYNFLDSERTAILTAATGIKVLTQEIIDNPLLSWKGDGQTFLSQGFHSTSRYALTEEELHASRLMYKDLECPVCSF</sequence>
<dbReference type="Pfam" id="PF00899">
    <property type="entry name" value="ThiF"/>
    <property type="match status" value="1"/>
</dbReference>
<dbReference type="InterPro" id="IPR000594">
    <property type="entry name" value="ThiF_NAD_FAD-bd"/>
</dbReference>
<organism evidence="3 4">
    <name type="scientific">Jeotgalibacillus malaysiensis</name>
    <dbReference type="NCBI Taxonomy" id="1508404"/>
    <lineage>
        <taxon>Bacteria</taxon>
        <taxon>Bacillati</taxon>
        <taxon>Bacillota</taxon>
        <taxon>Bacilli</taxon>
        <taxon>Bacillales</taxon>
        <taxon>Caryophanaceae</taxon>
        <taxon>Jeotgalibacillus</taxon>
    </lineage>
</organism>
<name>A0A0B5AWD7_9BACL</name>
<dbReference type="KEGG" id="jeo:JMA_35760"/>
<evidence type="ECO:0000259" key="1">
    <source>
        <dbReference type="Pfam" id="PF00899"/>
    </source>
</evidence>
<gene>
    <name evidence="3" type="ORF">JMA_35760</name>
</gene>
<dbReference type="CDD" id="cd01483">
    <property type="entry name" value="E1_enzyme_family"/>
    <property type="match status" value="1"/>
</dbReference>
<reference evidence="3 4" key="1">
    <citation type="submission" date="2014-08" db="EMBL/GenBank/DDBJ databases">
        <title>Complete genome of a marine bacteria Jeotgalibacillus malaysiensis.</title>
        <authorList>
            <person name="Yaakop A.S."/>
            <person name="Chan K.-G."/>
            <person name="Goh K.M."/>
        </authorList>
    </citation>
    <scope>NUCLEOTIDE SEQUENCE [LARGE SCALE GENOMIC DNA]</scope>
    <source>
        <strain evidence="3 4">D5</strain>
    </source>
</reference>
<dbReference type="GO" id="GO:0004792">
    <property type="term" value="F:thiosulfate-cyanide sulfurtransferase activity"/>
    <property type="evidence" value="ECO:0007669"/>
    <property type="project" value="TreeGrafter"/>
</dbReference>
<accession>A0A0B5AWD7</accession>
<evidence type="ECO:0000313" key="4">
    <source>
        <dbReference type="Proteomes" id="UP000031449"/>
    </source>
</evidence>
<dbReference type="GO" id="GO:0005737">
    <property type="term" value="C:cytoplasm"/>
    <property type="evidence" value="ECO:0007669"/>
    <property type="project" value="TreeGrafter"/>
</dbReference>
<dbReference type="Gene3D" id="3.40.50.720">
    <property type="entry name" value="NAD(P)-binding Rossmann-like Domain"/>
    <property type="match status" value="1"/>
</dbReference>
<dbReference type="BioCyc" id="JESP1508404:G14D9-12857-MONOMER"/>
<dbReference type="STRING" id="1508404.JMA_35760"/>
<dbReference type="Pfam" id="PF14461">
    <property type="entry name" value="Prok-E2_B"/>
    <property type="match status" value="1"/>
</dbReference>
<dbReference type="AlphaFoldDB" id="A0A0B5AWD7"/>
<dbReference type="SUPFAM" id="SSF69572">
    <property type="entry name" value="Activating enzymes of the ubiquitin-like proteins"/>
    <property type="match status" value="1"/>
</dbReference>
<dbReference type="InterPro" id="IPR045886">
    <property type="entry name" value="ThiF/MoeB/HesA"/>
</dbReference>
<evidence type="ECO:0000313" key="3">
    <source>
        <dbReference type="EMBL" id="AJD92893.1"/>
    </source>
</evidence>
<dbReference type="EMBL" id="CP009416">
    <property type="protein sequence ID" value="AJD92893.1"/>
    <property type="molecule type" value="Genomic_DNA"/>
</dbReference>
<feature type="domain" description="Prokaryotic E2 family B" evidence="2">
    <location>
        <begin position="55"/>
        <end position="161"/>
    </location>
</feature>
<dbReference type="InterPro" id="IPR035985">
    <property type="entry name" value="Ubiquitin-activating_enz"/>
</dbReference>
<dbReference type="GO" id="GO:0016779">
    <property type="term" value="F:nucleotidyltransferase activity"/>
    <property type="evidence" value="ECO:0007669"/>
    <property type="project" value="TreeGrafter"/>
</dbReference>
<dbReference type="HOGENOM" id="CLU_019556_0_0_9"/>
<dbReference type="Proteomes" id="UP000031449">
    <property type="component" value="Chromosome"/>
</dbReference>
<keyword evidence="4" id="KW-1185">Reference proteome</keyword>
<evidence type="ECO:0000259" key="2">
    <source>
        <dbReference type="Pfam" id="PF14461"/>
    </source>
</evidence>
<proteinExistence type="predicted"/>
<protein>
    <submittedName>
        <fullName evidence="3">Uncharacterized protein</fullName>
    </submittedName>
</protein>
<feature type="domain" description="THIF-type NAD/FAD binding fold" evidence="1">
    <location>
        <begin position="342"/>
        <end position="514"/>
    </location>
</feature>
<dbReference type="InterPro" id="IPR032701">
    <property type="entry name" value="Prok-E2_B_dom"/>
</dbReference>
<dbReference type="GO" id="GO:0008641">
    <property type="term" value="F:ubiquitin-like modifier activating enzyme activity"/>
    <property type="evidence" value="ECO:0007669"/>
    <property type="project" value="InterPro"/>
</dbReference>
<dbReference type="PANTHER" id="PTHR10953">
    <property type="entry name" value="UBIQUITIN-ACTIVATING ENZYME E1"/>
    <property type="match status" value="1"/>
</dbReference>
<dbReference type="PANTHER" id="PTHR10953:SF102">
    <property type="entry name" value="ADENYLYLTRANSFERASE AND SULFURTRANSFERASE MOCS3"/>
    <property type="match status" value="1"/>
</dbReference>